<dbReference type="PROSITE" id="PS50011">
    <property type="entry name" value="PROTEIN_KINASE_DOM"/>
    <property type="match status" value="1"/>
</dbReference>
<dbReference type="GO" id="GO:0005524">
    <property type="term" value="F:ATP binding"/>
    <property type="evidence" value="ECO:0007669"/>
    <property type="project" value="InterPro"/>
</dbReference>
<evidence type="ECO:0000256" key="1">
    <source>
        <dbReference type="SAM" id="Phobius"/>
    </source>
</evidence>
<keyword evidence="3" id="KW-0808">Transferase</keyword>
<dbReference type="InterPro" id="IPR051681">
    <property type="entry name" value="Ser/Thr_Kinases-Pseudokinases"/>
</dbReference>
<feature type="transmembrane region" description="Helical" evidence="1">
    <location>
        <begin position="380"/>
        <end position="399"/>
    </location>
</feature>
<keyword evidence="1" id="KW-0472">Membrane</keyword>
<reference evidence="3" key="1">
    <citation type="submission" date="2023-03" db="EMBL/GenBank/DDBJ databases">
        <title>Massive genome expansion in bonnet fungi (Mycena s.s.) driven by repeated elements and novel gene families across ecological guilds.</title>
        <authorList>
            <consortium name="Lawrence Berkeley National Laboratory"/>
            <person name="Harder C.B."/>
            <person name="Miyauchi S."/>
            <person name="Viragh M."/>
            <person name="Kuo A."/>
            <person name="Thoen E."/>
            <person name="Andreopoulos B."/>
            <person name="Lu D."/>
            <person name="Skrede I."/>
            <person name="Drula E."/>
            <person name="Henrissat B."/>
            <person name="Morin E."/>
            <person name="Kohler A."/>
            <person name="Barry K."/>
            <person name="LaButti K."/>
            <person name="Morin E."/>
            <person name="Salamov A."/>
            <person name="Lipzen A."/>
            <person name="Mereny Z."/>
            <person name="Hegedus B."/>
            <person name="Baldrian P."/>
            <person name="Stursova M."/>
            <person name="Weitz H."/>
            <person name="Taylor A."/>
            <person name="Grigoriev I.V."/>
            <person name="Nagy L.G."/>
            <person name="Martin F."/>
            <person name="Kauserud H."/>
        </authorList>
    </citation>
    <scope>NUCLEOTIDE SEQUENCE</scope>
    <source>
        <strain evidence="3">9144</strain>
    </source>
</reference>
<sequence length="419" mass="46678">VCAQLAAILGDRSAYHDFLQARTDEVPKLLDLMQDVLDYPLLDDGIRPAILKALLKLACRSGLRPRCFALSDRLHLESRPVAAGSFGDVWKGRIHGETVSVKVMRVYQEADVEALLQEFSHEALIWRQLAHPNLLPFYGAYYLEGTKSQLCLVSPWMENGHVARYLKGNPVGVNKLSLVLDVALGMEHLHSLRLVHGDLKAINVLVTRSGRAVLADFGLSSVTDSKIVTPSTSTAKTGGTMRWQAPELFTGSRSMNTFASDVYAFACVCYEIFTGTLPFHELSDVAVIFRVIQGERPARAAGITPDVWRLMEDCWRAAPAARPSAEQAVFRLRDRPICALPTDAAADWDPWSTSKFRASLEEHTLFLSSGAIEDWLQVGLLRYCAILCADFFFFLLFSLRDPKLVRCRPPSQFFLHGPL</sequence>
<dbReference type="AlphaFoldDB" id="A0AAD6VHJ4"/>
<dbReference type="InterPro" id="IPR008271">
    <property type="entry name" value="Ser/Thr_kinase_AS"/>
</dbReference>
<evidence type="ECO:0000313" key="4">
    <source>
        <dbReference type="Proteomes" id="UP001219525"/>
    </source>
</evidence>
<evidence type="ECO:0000259" key="2">
    <source>
        <dbReference type="PROSITE" id="PS50011"/>
    </source>
</evidence>
<dbReference type="PROSITE" id="PS00108">
    <property type="entry name" value="PROTEIN_KINASE_ST"/>
    <property type="match status" value="1"/>
</dbReference>
<keyword evidence="3" id="KW-0418">Kinase</keyword>
<protein>
    <submittedName>
        <fullName evidence="3">Kinase-like domain-containing protein</fullName>
    </submittedName>
</protein>
<dbReference type="Pfam" id="PF07714">
    <property type="entry name" value="PK_Tyr_Ser-Thr"/>
    <property type="match status" value="1"/>
</dbReference>
<dbReference type="SUPFAM" id="SSF56112">
    <property type="entry name" value="Protein kinase-like (PK-like)"/>
    <property type="match status" value="1"/>
</dbReference>
<accession>A0AAD6VHJ4</accession>
<proteinExistence type="predicted"/>
<evidence type="ECO:0000313" key="3">
    <source>
        <dbReference type="EMBL" id="KAJ7213124.1"/>
    </source>
</evidence>
<organism evidence="3 4">
    <name type="scientific">Mycena pura</name>
    <dbReference type="NCBI Taxonomy" id="153505"/>
    <lineage>
        <taxon>Eukaryota</taxon>
        <taxon>Fungi</taxon>
        <taxon>Dikarya</taxon>
        <taxon>Basidiomycota</taxon>
        <taxon>Agaricomycotina</taxon>
        <taxon>Agaricomycetes</taxon>
        <taxon>Agaricomycetidae</taxon>
        <taxon>Agaricales</taxon>
        <taxon>Marasmiineae</taxon>
        <taxon>Mycenaceae</taxon>
        <taxon>Mycena</taxon>
    </lineage>
</organism>
<dbReference type="InterPro" id="IPR011009">
    <property type="entry name" value="Kinase-like_dom_sf"/>
</dbReference>
<keyword evidence="1" id="KW-1133">Transmembrane helix</keyword>
<feature type="domain" description="Protein kinase" evidence="2">
    <location>
        <begin position="75"/>
        <end position="338"/>
    </location>
</feature>
<dbReference type="PRINTS" id="PR00109">
    <property type="entry name" value="TYRKINASE"/>
</dbReference>
<dbReference type="InterPro" id="IPR000719">
    <property type="entry name" value="Prot_kinase_dom"/>
</dbReference>
<dbReference type="Proteomes" id="UP001219525">
    <property type="component" value="Unassembled WGS sequence"/>
</dbReference>
<dbReference type="Gene3D" id="1.10.510.10">
    <property type="entry name" value="Transferase(Phosphotransferase) domain 1"/>
    <property type="match status" value="1"/>
</dbReference>
<comment type="caution">
    <text evidence="3">The sequence shown here is derived from an EMBL/GenBank/DDBJ whole genome shotgun (WGS) entry which is preliminary data.</text>
</comment>
<dbReference type="PANTHER" id="PTHR44329">
    <property type="entry name" value="SERINE/THREONINE-PROTEIN KINASE TNNI3K-RELATED"/>
    <property type="match status" value="1"/>
</dbReference>
<dbReference type="SMART" id="SM00220">
    <property type="entry name" value="S_TKc"/>
    <property type="match status" value="1"/>
</dbReference>
<dbReference type="InterPro" id="IPR001245">
    <property type="entry name" value="Ser-Thr/Tyr_kinase_cat_dom"/>
</dbReference>
<dbReference type="PANTHER" id="PTHR44329:SF214">
    <property type="entry name" value="PROTEIN KINASE DOMAIN-CONTAINING PROTEIN"/>
    <property type="match status" value="1"/>
</dbReference>
<dbReference type="EMBL" id="JARJCW010000022">
    <property type="protein sequence ID" value="KAJ7213124.1"/>
    <property type="molecule type" value="Genomic_DNA"/>
</dbReference>
<keyword evidence="1" id="KW-0812">Transmembrane</keyword>
<dbReference type="GO" id="GO:0004674">
    <property type="term" value="F:protein serine/threonine kinase activity"/>
    <property type="evidence" value="ECO:0007669"/>
    <property type="project" value="TreeGrafter"/>
</dbReference>
<keyword evidence="4" id="KW-1185">Reference proteome</keyword>
<gene>
    <name evidence="3" type="ORF">GGX14DRAFT_361280</name>
</gene>
<feature type="non-terminal residue" evidence="3">
    <location>
        <position position="1"/>
    </location>
</feature>
<name>A0AAD6VHJ4_9AGAR</name>